<organism evidence="3 4">
    <name type="scientific">Spirosoma soli</name>
    <dbReference type="NCBI Taxonomy" id="1770529"/>
    <lineage>
        <taxon>Bacteria</taxon>
        <taxon>Pseudomonadati</taxon>
        <taxon>Bacteroidota</taxon>
        <taxon>Cytophagia</taxon>
        <taxon>Cytophagales</taxon>
        <taxon>Cytophagaceae</taxon>
        <taxon>Spirosoma</taxon>
    </lineage>
</organism>
<evidence type="ECO:0000313" key="3">
    <source>
        <dbReference type="EMBL" id="MFD2570171.1"/>
    </source>
</evidence>
<reference evidence="4" key="1">
    <citation type="journal article" date="2019" name="Int. J. Syst. Evol. Microbiol.">
        <title>The Global Catalogue of Microorganisms (GCM) 10K type strain sequencing project: providing services to taxonomists for standard genome sequencing and annotation.</title>
        <authorList>
            <consortium name="The Broad Institute Genomics Platform"/>
            <consortium name="The Broad Institute Genome Sequencing Center for Infectious Disease"/>
            <person name="Wu L."/>
            <person name="Ma J."/>
        </authorList>
    </citation>
    <scope>NUCLEOTIDE SEQUENCE [LARGE SCALE GENOMIC DNA]</scope>
    <source>
        <strain evidence="4">KCTC 42805</strain>
    </source>
</reference>
<evidence type="ECO:0000256" key="2">
    <source>
        <dbReference type="SAM" id="SignalP"/>
    </source>
</evidence>
<feature type="chain" id="PRO_5045104656" evidence="2">
    <location>
        <begin position="22"/>
        <end position="418"/>
    </location>
</feature>
<accession>A0ABW5M272</accession>
<gene>
    <name evidence="3" type="ORF">ACFSUS_05965</name>
</gene>
<feature type="transmembrane region" description="Helical" evidence="1">
    <location>
        <begin position="385"/>
        <end position="404"/>
    </location>
</feature>
<proteinExistence type="predicted"/>
<keyword evidence="2" id="KW-0732">Signal</keyword>
<keyword evidence="4" id="KW-1185">Reference proteome</keyword>
<comment type="caution">
    <text evidence="3">The sequence shown here is derived from an EMBL/GenBank/DDBJ whole genome shotgun (WGS) entry which is preliminary data.</text>
</comment>
<dbReference type="EMBL" id="JBHULN010000002">
    <property type="protein sequence ID" value="MFD2570171.1"/>
    <property type="molecule type" value="Genomic_DNA"/>
</dbReference>
<evidence type="ECO:0000313" key="4">
    <source>
        <dbReference type="Proteomes" id="UP001597469"/>
    </source>
</evidence>
<protein>
    <submittedName>
        <fullName evidence="3">Uncharacterized protein</fullName>
    </submittedName>
</protein>
<sequence length="418" mass="46404">MKNTFTFFLLLIAVVSTPVLAQKGAKKIYVARVNNSDTTITGRDRNEITFQAKNTIKNLEELLGLIVTVTSEAELDKAIKDSYLPNENQIFYNDGVVVEDDIDPTHTSSKNTADLPVDRYLKNLLIFYSKSDTSTIKFSRIITSSLIEGKAYLYVKVFFTSTFNGKYNDQTNNQINVAYQPVQRVAELRTEKVNGKWRTLIVRLGFPQPDESLTNETKPVISNNSIPKQPIKGKLYSYRSTDNASDSITARWDKSWLNVVRSTTDKVPVGFYQYRKIDNTSQAYVSITLTNKDRLLAFRQANGSKLAFGQVVSSNRLLAWIQIIAGTAALGASYVGYSSLQSSHNAYSDRLTALNSEYAIWQTLTQQPGGSSAPPMTFNSYAQPGIYAVYGGGLVGSGLIINGIRQLIRAGKIKALSK</sequence>
<feature type="signal peptide" evidence="2">
    <location>
        <begin position="1"/>
        <end position="21"/>
    </location>
</feature>
<dbReference type="RefSeq" id="WP_381520446.1">
    <property type="nucleotide sequence ID" value="NZ_JBHULN010000002.1"/>
</dbReference>
<evidence type="ECO:0000256" key="1">
    <source>
        <dbReference type="SAM" id="Phobius"/>
    </source>
</evidence>
<keyword evidence="1" id="KW-0472">Membrane</keyword>
<keyword evidence="1" id="KW-1133">Transmembrane helix</keyword>
<dbReference type="Proteomes" id="UP001597469">
    <property type="component" value="Unassembled WGS sequence"/>
</dbReference>
<name>A0ABW5M272_9BACT</name>
<keyword evidence="1" id="KW-0812">Transmembrane</keyword>